<feature type="region of interest" description="Disordered" evidence="3">
    <location>
        <begin position="218"/>
        <end position="238"/>
    </location>
</feature>
<dbReference type="PANTHER" id="PTHR24320">
    <property type="entry name" value="RETINOL DEHYDROGENASE"/>
    <property type="match status" value="1"/>
</dbReference>
<dbReference type="InterPro" id="IPR002347">
    <property type="entry name" value="SDR_fam"/>
</dbReference>
<accession>A0AAE0N7X1</accession>
<name>A0AAE0N7X1_9PEZI</name>
<dbReference type="SUPFAM" id="SSF51735">
    <property type="entry name" value="NAD(P)-binding Rossmann-fold domains"/>
    <property type="match status" value="1"/>
</dbReference>
<dbReference type="PANTHER" id="PTHR24320:SF274">
    <property type="entry name" value="CHAIN DEHYDROGENASE, PUTATIVE (AFU_ORTHOLOGUE AFUA_4G00440)-RELATED"/>
    <property type="match status" value="1"/>
</dbReference>
<keyword evidence="5" id="KW-1185">Reference proteome</keyword>
<sequence length="261" mass="27383">MGRFFITGSSDGLGSLTAKNLVAKGHEVVLHARNPDRARDASAACPGALSVLVADLTSIDETKNLAAEANTLGPYEAVVHNAGLYTGYEKIPGKAGLPSLFTVNTLAPYILTCLMAPPKRLVYVSSEMHKGGKPNVGANLVNSNYSDSKLQDVLLAKAFSRKWSESGSGNKVKAPVVEAVYAADPGWVATKMGGSSAPDRIEDSVDTFTMLALGEGAAKGRSGGYFRDSKETKPAKVTEDVSLQERLLEELAAISGVAVPE</sequence>
<organism evidence="4 5">
    <name type="scientific">Podospora didyma</name>
    <dbReference type="NCBI Taxonomy" id="330526"/>
    <lineage>
        <taxon>Eukaryota</taxon>
        <taxon>Fungi</taxon>
        <taxon>Dikarya</taxon>
        <taxon>Ascomycota</taxon>
        <taxon>Pezizomycotina</taxon>
        <taxon>Sordariomycetes</taxon>
        <taxon>Sordariomycetidae</taxon>
        <taxon>Sordariales</taxon>
        <taxon>Podosporaceae</taxon>
        <taxon>Podospora</taxon>
    </lineage>
</organism>
<dbReference type="AlphaFoldDB" id="A0AAE0N7X1"/>
<dbReference type="Proteomes" id="UP001285441">
    <property type="component" value="Unassembled WGS sequence"/>
</dbReference>
<evidence type="ECO:0008006" key="6">
    <source>
        <dbReference type="Google" id="ProtNLM"/>
    </source>
</evidence>
<dbReference type="EMBL" id="JAULSW010000008">
    <property type="protein sequence ID" value="KAK3372719.1"/>
    <property type="molecule type" value="Genomic_DNA"/>
</dbReference>
<dbReference type="GO" id="GO:0016491">
    <property type="term" value="F:oxidoreductase activity"/>
    <property type="evidence" value="ECO:0007669"/>
    <property type="project" value="UniProtKB-KW"/>
</dbReference>
<dbReference type="Pfam" id="PF00106">
    <property type="entry name" value="adh_short"/>
    <property type="match status" value="1"/>
</dbReference>
<evidence type="ECO:0000313" key="5">
    <source>
        <dbReference type="Proteomes" id="UP001285441"/>
    </source>
</evidence>
<protein>
    <recommendedName>
        <fullName evidence="6">Oxidoreductase</fullName>
    </recommendedName>
</protein>
<evidence type="ECO:0000256" key="1">
    <source>
        <dbReference type="ARBA" id="ARBA00006484"/>
    </source>
</evidence>
<reference evidence="4" key="1">
    <citation type="journal article" date="2023" name="Mol. Phylogenet. Evol.">
        <title>Genome-scale phylogeny and comparative genomics of the fungal order Sordariales.</title>
        <authorList>
            <person name="Hensen N."/>
            <person name="Bonometti L."/>
            <person name="Westerberg I."/>
            <person name="Brannstrom I.O."/>
            <person name="Guillou S."/>
            <person name="Cros-Aarteil S."/>
            <person name="Calhoun S."/>
            <person name="Haridas S."/>
            <person name="Kuo A."/>
            <person name="Mondo S."/>
            <person name="Pangilinan J."/>
            <person name="Riley R."/>
            <person name="LaButti K."/>
            <person name="Andreopoulos B."/>
            <person name="Lipzen A."/>
            <person name="Chen C."/>
            <person name="Yan M."/>
            <person name="Daum C."/>
            <person name="Ng V."/>
            <person name="Clum A."/>
            <person name="Steindorff A."/>
            <person name="Ohm R.A."/>
            <person name="Martin F."/>
            <person name="Silar P."/>
            <person name="Natvig D.O."/>
            <person name="Lalanne C."/>
            <person name="Gautier V."/>
            <person name="Ament-Velasquez S.L."/>
            <person name="Kruys A."/>
            <person name="Hutchinson M.I."/>
            <person name="Powell A.J."/>
            <person name="Barry K."/>
            <person name="Miller A.N."/>
            <person name="Grigoriev I.V."/>
            <person name="Debuchy R."/>
            <person name="Gladieux P."/>
            <person name="Hiltunen Thoren M."/>
            <person name="Johannesson H."/>
        </authorList>
    </citation>
    <scope>NUCLEOTIDE SEQUENCE</scope>
    <source>
        <strain evidence="4">CBS 232.78</strain>
    </source>
</reference>
<evidence type="ECO:0000256" key="3">
    <source>
        <dbReference type="SAM" id="MobiDB-lite"/>
    </source>
</evidence>
<reference evidence="4" key="2">
    <citation type="submission" date="2023-06" db="EMBL/GenBank/DDBJ databases">
        <authorList>
            <consortium name="Lawrence Berkeley National Laboratory"/>
            <person name="Haridas S."/>
            <person name="Hensen N."/>
            <person name="Bonometti L."/>
            <person name="Westerberg I."/>
            <person name="Brannstrom I.O."/>
            <person name="Guillou S."/>
            <person name="Cros-Aarteil S."/>
            <person name="Calhoun S."/>
            <person name="Kuo A."/>
            <person name="Mondo S."/>
            <person name="Pangilinan J."/>
            <person name="Riley R."/>
            <person name="LaButti K."/>
            <person name="Andreopoulos B."/>
            <person name="Lipzen A."/>
            <person name="Chen C."/>
            <person name="Yanf M."/>
            <person name="Daum C."/>
            <person name="Ng V."/>
            <person name="Clum A."/>
            <person name="Steindorff A."/>
            <person name="Ohm R."/>
            <person name="Martin F."/>
            <person name="Silar P."/>
            <person name="Natvig D."/>
            <person name="Lalanne C."/>
            <person name="Gautier V."/>
            <person name="Ament-velasquez S.L."/>
            <person name="Kruys A."/>
            <person name="Hutchinson M.I."/>
            <person name="Powell A.J."/>
            <person name="Barry K."/>
            <person name="Miller A.N."/>
            <person name="Grigoriev I.V."/>
            <person name="Debuchy R."/>
            <person name="Gladieux P."/>
            <person name="Thoren M.H."/>
            <person name="Johannesson H."/>
        </authorList>
    </citation>
    <scope>NUCLEOTIDE SEQUENCE</scope>
    <source>
        <strain evidence="4">CBS 232.78</strain>
    </source>
</reference>
<proteinExistence type="inferred from homology"/>
<keyword evidence="2" id="KW-0560">Oxidoreductase</keyword>
<dbReference type="InterPro" id="IPR036291">
    <property type="entry name" value="NAD(P)-bd_dom_sf"/>
</dbReference>
<feature type="compositionally biased region" description="Basic and acidic residues" evidence="3">
    <location>
        <begin position="227"/>
        <end position="238"/>
    </location>
</feature>
<dbReference type="Gene3D" id="3.40.50.720">
    <property type="entry name" value="NAD(P)-binding Rossmann-like Domain"/>
    <property type="match status" value="1"/>
</dbReference>
<comment type="similarity">
    <text evidence="1">Belongs to the short-chain dehydrogenases/reductases (SDR) family.</text>
</comment>
<gene>
    <name evidence="4" type="ORF">B0H63DRAFT_485531</name>
</gene>
<evidence type="ECO:0000256" key="2">
    <source>
        <dbReference type="ARBA" id="ARBA00023002"/>
    </source>
</evidence>
<comment type="caution">
    <text evidence="4">The sequence shown here is derived from an EMBL/GenBank/DDBJ whole genome shotgun (WGS) entry which is preliminary data.</text>
</comment>
<dbReference type="PRINTS" id="PR00081">
    <property type="entry name" value="GDHRDH"/>
</dbReference>
<evidence type="ECO:0000313" key="4">
    <source>
        <dbReference type="EMBL" id="KAK3372719.1"/>
    </source>
</evidence>